<feature type="domain" description="DUF2357" evidence="1">
    <location>
        <begin position="52"/>
        <end position="311"/>
    </location>
</feature>
<protein>
    <submittedName>
        <fullName evidence="2">DUF2357 domain-containing protein</fullName>
    </submittedName>
</protein>
<accession>A0ABT2URY8</accession>
<dbReference type="Pfam" id="PF04411">
    <property type="entry name" value="PDDEXK_7"/>
    <property type="match status" value="1"/>
</dbReference>
<dbReference type="Pfam" id="PF09823">
    <property type="entry name" value="DUF2357"/>
    <property type="match status" value="1"/>
</dbReference>
<dbReference type="Proteomes" id="UP001652445">
    <property type="component" value="Unassembled WGS sequence"/>
</dbReference>
<sequence length="509" mass="60582">MKLYLDGNEIKDNVLYEQTTYLLDLNGDDFPVEIVRRNYSSIVKHIHGKLYTLNVKNYVGSLHLLGKTFSVKSYKWEEEYVQKLWMAVSKELSSLPYSAFRPTKQLVERSNEEETIKIQQWVFVRDRILYESEAINAWEWIAREPHQAMLTENETQPVWKAKSMNGKSWELLMNAGNLERLGPSHPFRHRSLAHILNRNQHDNNAVWFPKEVKVIKKYLTYDTKENRFILMFLRELWELTEWMEKQISKKMSNKRIHRLDDLRRENTKLRRWLLDSLKTNWLQGISVSYHIPQNSTVLQRRKGYRHWFGLYQEYMQGSRYPLKPEEFNNLLETREISKMFEYWCFFQVLQAIEQATKSKRSALSLSGDKEWGRYLAEGFHLVFTYNGTQGALYYNRTFSNPESYSVKLRPDISLFWNEAWYHFDAKYKDLEFSDFLAEDIKKMHVYKDAIRGTVASFALYPAEQVQVSNFHQSHNNQLNNGVGSLSLSVHENNEQLLSWVDMLIKGKVI</sequence>
<evidence type="ECO:0000313" key="3">
    <source>
        <dbReference type="Proteomes" id="UP001652445"/>
    </source>
</evidence>
<reference evidence="2 3" key="1">
    <citation type="submission" date="2022-09" db="EMBL/GenBank/DDBJ databases">
        <authorList>
            <person name="Han X.L."/>
            <person name="Wang Q."/>
            <person name="Lu T."/>
        </authorList>
    </citation>
    <scope>NUCLEOTIDE SEQUENCE [LARGE SCALE GENOMIC DNA]</scope>
    <source>
        <strain evidence="2 3">WQ 127069</strain>
    </source>
</reference>
<comment type="caution">
    <text evidence="2">The sequence shown here is derived from an EMBL/GenBank/DDBJ whole genome shotgun (WGS) entry which is preliminary data.</text>
</comment>
<name>A0ABT2URY8_9BACL</name>
<proteinExistence type="predicted"/>
<dbReference type="InterPro" id="IPR018633">
    <property type="entry name" value="DUF2357"/>
</dbReference>
<dbReference type="EMBL" id="JAOQIO010000110">
    <property type="protein sequence ID" value="MCU6796821.1"/>
    <property type="molecule type" value="Genomic_DNA"/>
</dbReference>
<evidence type="ECO:0000259" key="1">
    <source>
        <dbReference type="Pfam" id="PF09823"/>
    </source>
</evidence>
<gene>
    <name evidence="2" type="ORF">OB236_32320</name>
</gene>
<dbReference type="InterPro" id="IPR007505">
    <property type="entry name" value="PDDEXK_7"/>
</dbReference>
<organism evidence="2 3">
    <name type="scientific">Paenibacillus baimaensis</name>
    <dbReference type="NCBI Taxonomy" id="2982185"/>
    <lineage>
        <taxon>Bacteria</taxon>
        <taxon>Bacillati</taxon>
        <taxon>Bacillota</taxon>
        <taxon>Bacilli</taxon>
        <taxon>Bacillales</taxon>
        <taxon>Paenibacillaceae</taxon>
        <taxon>Paenibacillus</taxon>
    </lineage>
</organism>
<evidence type="ECO:0000313" key="2">
    <source>
        <dbReference type="EMBL" id="MCU6796821.1"/>
    </source>
</evidence>
<keyword evidence="3" id="KW-1185">Reference proteome</keyword>
<dbReference type="RefSeq" id="WP_262687646.1">
    <property type="nucleotide sequence ID" value="NZ_JAOQIO010000110.1"/>
</dbReference>